<dbReference type="OrthoDB" id="73420at2157"/>
<dbReference type="PANTHER" id="PTHR46018:SF3">
    <property type="entry name" value="ARYLSULFATASE"/>
    <property type="match status" value="1"/>
</dbReference>
<keyword evidence="8" id="KW-1185">Reference proteome</keyword>
<comment type="caution">
    <text evidence="3">The sequence shown here is derived from an EMBL/GenBank/DDBJ whole genome shotgun (WGS) entry which is preliminary data.</text>
</comment>
<dbReference type="InterPro" id="IPR036866">
    <property type="entry name" value="RibonucZ/Hydroxyglut_hydro"/>
</dbReference>
<name>A0A5N5U5W8_9EURY</name>
<protein>
    <submittedName>
        <fullName evidence="3">MBL fold metallo-hydrolase</fullName>
    </submittedName>
</protein>
<evidence type="ECO:0000313" key="5">
    <source>
        <dbReference type="EMBL" id="KAB7518879.1"/>
    </source>
</evidence>
<proteinExistence type="predicted"/>
<dbReference type="PANTHER" id="PTHR46018">
    <property type="entry name" value="ZINC PHOSPHODIESTERASE ELAC PROTEIN 1"/>
    <property type="match status" value="1"/>
</dbReference>
<accession>A0A5N5U5W8</accession>
<feature type="domain" description="Metallo-beta-lactamase" evidence="2">
    <location>
        <begin position="18"/>
        <end position="213"/>
    </location>
</feature>
<accession>A0A5N5U8W6</accession>
<evidence type="ECO:0000313" key="3">
    <source>
        <dbReference type="EMBL" id="KAB7513869.1"/>
    </source>
</evidence>
<dbReference type="InterPro" id="IPR001279">
    <property type="entry name" value="Metallo-B-lactamas"/>
</dbReference>
<dbReference type="EMBL" id="QJOW01000004">
    <property type="protein sequence ID" value="KAB7514271.1"/>
    <property type="molecule type" value="Genomic_DNA"/>
</dbReference>
<dbReference type="EMBL" id="QKKZ01000003">
    <property type="protein sequence ID" value="KAB7513869.1"/>
    <property type="molecule type" value="Genomic_DNA"/>
</dbReference>
<dbReference type="GO" id="GO:0042781">
    <property type="term" value="F:3'-tRNA processing endoribonuclease activity"/>
    <property type="evidence" value="ECO:0007669"/>
    <property type="project" value="TreeGrafter"/>
</dbReference>
<keyword evidence="1 3" id="KW-0378">Hydrolase</keyword>
<dbReference type="CDD" id="cd07719">
    <property type="entry name" value="arylsulfatase_AtsA-like_MBL-fold"/>
    <property type="match status" value="1"/>
</dbReference>
<reference evidence="6 7" key="1">
    <citation type="submission" date="2019-10" db="EMBL/GenBank/DDBJ databases">
        <title>Unraveling microbial dark matter from salterns through culturing: the case of the genus Halosegnis.</title>
        <authorList>
            <person name="Duran-Viseras A."/>
            <person name="Andrei A.-S."/>
            <person name="Vera-Gargallo B."/>
            <person name="Ghai R."/>
            <person name="Sanchez-Porro C."/>
            <person name="Ventosa A."/>
        </authorList>
    </citation>
    <scope>NUCLEOTIDE SEQUENCE [LARGE SCALE GENOMIC DNA]</scope>
    <source>
        <strain evidence="4 7">F17-44</strain>
        <strain evidence="3 8">F18-79</strain>
        <strain evidence="5 6">F19-13</strain>
    </source>
</reference>
<evidence type="ECO:0000256" key="1">
    <source>
        <dbReference type="ARBA" id="ARBA00022801"/>
    </source>
</evidence>
<dbReference type="Proteomes" id="UP000326207">
    <property type="component" value="Unassembled WGS sequence"/>
</dbReference>
<dbReference type="Pfam" id="PF23023">
    <property type="entry name" value="Anti-Pycsar_Apyc1"/>
    <property type="match status" value="1"/>
</dbReference>
<evidence type="ECO:0000259" key="2">
    <source>
        <dbReference type="SMART" id="SM00849"/>
    </source>
</evidence>
<dbReference type="EMBL" id="QMDY01000003">
    <property type="protein sequence ID" value="KAB7518879.1"/>
    <property type="molecule type" value="Genomic_DNA"/>
</dbReference>
<sequence length="248" mass="26495">MRVTFLGTGSAMPTGERNQTGLLLEAGGDRLLVDCGSGVLGALADTSGGYESTDTVLLTHHHLDHVSDLLALLKARWLVGEEHLTVVGPAGTESLLGDLLDAHEYLRGRVDLTVRDIDPGATTVAGFDIEATETVHSMDCLAYRFAHDSVDGEFCFSGDSEATEPVADLADGAAVLAHDCSFPDDIDVSNHPTPTALGELLAGRDIEEVYLTHLYPHTDGRHREMTDAVRANFDGTVRMARDGLTVEI</sequence>
<evidence type="ECO:0000313" key="8">
    <source>
        <dbReference type="Proteomes" id="UP000326865"/>
    </source>
</evidence>
<evidence type="ECO:0000313" key="6">
    <source>
        <dbReference type="Proteomes" id="UP000326207"/>
    </source>
</evidence>
<dbReference type="AlphaFoldDB" id="A0A5N5U5W8"/>
<dbReference type="SMART" id="SM00849">
    <property type="entry name" value="Lactamase_B"/>
    <property type="match status" value="1"/>
</dbReference>
<organism evidence="3 8">
    <name type="scientific">Halosegnis rubeus</name>
    <dbReference type="NCBI Taxonomy" id="2212850"/>
    <lineage>
        <taxon>Archaea</taxon>
        <taxon>Methanobacteriati</taxon>
        <taxon>Methanobacteriota</taxon>
        <taxon>Stenosarchaea group</taxon>
        <taxon>Halobacteria</taxon>
        <taxon>Halobacteriales</taxon>
        <taxon>Natronomonadaceae</taxon>
        <taxon>Halosegnis</taxon>
    </lineage>
</organism>
<accession>A0A5N5UJD8</accession>
<dbReference type="InterPro" id="IPR044094">
    <property type="entry name" value="AtsA-like_MBL-fold"/>
</dbReference>
<evidence type="ECO:0000313" key="7">
    <source>
        <dbReference type="Proteomes" id="UP000326302"/>
    </source>
</evidence>
<dbReference type="RefSeq" id="WP_152120601.1">
    <property type="nucleotide sequence ID" value="NZ_QJOW01000004.1"/>
</dbReference>
<gene>
    <name evidence="3" type="ORF">DM867_08730</name>
    <name evidence="4" type="ORF">DMP03_10385</name>
    <name evidence="5" type="ORF">DP108_06875</name>
</gene>
<dbReference type="Gene3D" id="3.60.15.10">
    <property type="entry name" value="Ribonuclease Z/Hydroxyacylglutathione hydrolase-like"/>
    <property type="match status" value="1"/>
</dbReference>
<dbReference type="SUPFAM" id="SSF56281">
    <property type="entry name" value="Metallo-hydrolase/oxidoreductase"/>
    <property type="match status" value="1"/>
</dbReference>
<dbReference type="Proteomes" id="UP000326302">
    <property type="component" value="Unassembled WGS sequence"/>
</dbReference>
<evidence type="ECO:0000313" key="4">
    <source>
        <dbReference type="EMBL" id="KAB7514271.1"/>
    </source>
</evidence>
<dbReference type="Proteomes" id="UP000326865">
    <property type="component" value="Unassembled WGS sequence"/>
</dbReference>